<dbReference type="Gene3D" id="3.30.450.40">
    <property type="match status" value="1"/>
</dbReference>
<dbReference type="AlphaFoldDB" id="W9B085"/>
<keyword evidence="3" id="KW-1185">Reference proteome</keyword>
<dbReference type="InterPro" id="IPR029016">
    <property type="entry name" value="GAF-like_dom_sf"/>
</dbReference>
<feature type="compositionally biased region" description="Polar residues" evidence="1">
    <location>
        <begin position="324"/>
        <end position="340"/>
    </location>
</feature>
<dbReference type="InterPro" id="IPR044918">
    <property type="entry name" value="DUF3349_helical"/>
</dbReference>
<dbReference type="STRING" id="258533.BN977_03080"/>
<dbReference type="Pfam" id="PF11829">
    <property type="entry name" value="DUF3349"/>
    <property type="match status" value="1"/>
</dbReference>
<name>W9B085_MYCCO</name>
<accession>W9B085</accession>
<sequence>MVIVLTRALTTVADFFRAGYPTGVPATGYLPLFALLRRRLSDDEVLIVAGRTNGAGPPILQSDIRTAIAALLRDTPLFDDVDRVSRHLAGTGWLVADASGAAVVAPDGPLHYTVREVTRMSAQNTMQGPQLVERLAELAPEVREFRPADQLFADIAALAVELIPGADVADIMVLRDGAVLSMGATSPLAAELDELQQRFGEGPCAQAAADSTMVRADDFGTETRWPRYSPAAVARGVRSSLSYKIYCAGSTAATMNIFGFGARPWDDDAETVGAVLASRRPVRGVRRSPRRSAAGSGSARPRASSWSATVSTTSRRSRCCAGSPTSRTWACSSWRSASSTPAPRAEPRFAPRPAG</sequence>
<organism evidence="2 3">
    <name type="scientific">Mycolicibacterium cosmeticum</name>
    <dbReference type="NCBI Taxonomy" id="258533"/>
    <lineage>
        <taxon>Bacteria</taxon>
        <taxon>Bacillati</taxon>
        <taxon>Actinomycetota</taxon>
        <taxon>Actinomycetes</taxon>
        <taxon>Mycobacteriales</taxon>
        <taxon>Mycobacteriaceae</taxon>
        <taxon>Mycolicibacterium</taxon>
    </lineage>
</organism>
<evidence type="ECO:0000313" key="2">
    <source>
        <dbReference type="EMBL" id="CDO08261.1"/>
    </source>
</evidence>
<dbReference type="EMBL" id="CCBB010000001">
    <property type="protein sequence ID" value="CDO08261.1"/>
    <property type="molecule type" value="Genomic_DNA"/>
</dbReference>
<dbReference type="InterPro" id="IPR021784">
    <property type="entry name" value="DUF3349"/>
</dbReference>
<reference evidence="2" key="2">
    <citation type="submission" date="2014-03" db="EMBL/GenBank/DDBJ databases">
        <authorList>
            <person name="Urmite Genomes"/>
        </authorList>
    </citation>
    <scope>NUCLEOTIDE SEQUENCE</scope>
    <source>
        <strain evidence="2">DSM 44829</strain>
    </source>
</reference>
<dbReference type="Proteomes" id="UP000028870">
    <property type="component" value="Unassembled WGS sequence"/>
</dbReference>
<feature type="compositionally biased region" description="Low complexity" evidence="1">
    <location>
        <begin position="291"/>
        <end position="323"/>
    </location>
</feature>
<dbReference type="eggNOG" id="COG2203">
    <property type="taxonomic scope" value="Bacteria"/>
</dbReference>
<dbReference type="SUPFAM" id="SSF55781">
    <property type="entry name" value="GAF domain-like"/>
    <property type="match status" value="1"/>
</dbReference>
<evidence type="ECO:0000313" key="3">
    <source>
        <dbReference type="Proteomes" id="UP000028870"/>
    </source>
</evidence>
<proteinExistence type="predicted"/>
<evidence type="ECO:0000256" key="1">
    <source>
        <dbReference type="SAM" id="MobiDB-lite"/>
    </source>
</evidence>
<protein>
    <submittedName>
        <fullName evidence="2">Response regulator receiver/ANTAR domain-containing protein</fullName>
    </submittedName>
</protein>
<feature type="region of interest" description="Disordered" evidence="1">
    <location>
        <begin position="282"/>
        <end position="355"/>
    </location>
</feature>
<gene>
    <name evidence="2" type="ORF">BN977_03080</name>
</gene>
<reference evidence="2" key="1">
    <citation type="submission" date="2014-03" db="EMBL/GenBank/DDBJ databases">
        <title>Draft Genome Sequence of Mycobacterium cosmeticum DSM 44829.</title>
        <authorList>
            <person name="Croce O."/>
            <person name="Robert C."/>
            <person name="Raoult D."/>
            <person name="Drancourt M."/>
        </authorList>
    </citation>
    <scope>NUCLEOTIDE SEQUENCE [LARGE SCALE GENOMIC DNA]</scope>
    <source>
        <strain evidence="2">DSM 44829</strain>
    </source>
</reference>
<comment type="caution">
    <text evidence="2">The sequence shown here is derived from an EMBL/GenBank/DDBJ whole genome shotgun (WGS) entry which is preliminary data.</text>
</comment>
<dbReference type="Gene3D" id="1.10.150.430">
    <property type="entry name" value="DUF3349, helical bundle"/>
    <property type="match status" value="1"/>
</dbReference>